<sequence>MPNSLLVQTWALTLGVSALAALSVAAVLSTGGSPLAAAVAVSALCVLVFETYRSGGRFTFEAGRARPLEAGEFPDARAALVVLRERTGRAAPRLLVMDMDAPGAVVGYDDGRPVVAFDPRLPDVVGVEGVRALFAHELGHLGTDLHTDALRAHAPPVVGFGAFWLAFLAGRGPAVATAGTLAFAALTLSGDRRLSGPRYALGLGAEPLVLVVSRYANRLEEHAADAYAADVVGPAVLAEALYRAAAVAAGDNDEDVAGPVPWTADRSLRFALFATHPPVEDRLSRLGWERPDAGRAGRPPRPDPPGVD</sequence>
<proteinExistence type="inferred from homology"/>
<evidence type="ECO:0000256" key="2">
    <source>
        <dbReference type="ARBA" id="ARBA00022670"/>
    </source>
</evidence>
<evidence type="ECO:0000256" key="10">
    <source>
        <dbReference type="RuleBase" id="RU003983"/>
    </source>
</evidence>
<keyword evidence="5 10" id="KW-0378">Hydrolase</keyword>
<evidence type="ECO:0000256" key="5">
    <source>
        <dbReference type="ARBA" id="ARBA00022801"/>
    </source>
</evidence>
<dbReference type="InterPro" id="IPR050083">
    <property type="entry name" value="HtpX_protease"/>
</dbReference>
<evidence type="ECO:0000313" key="15">
    <source>
        <dbReference type="Proteomes" id="UP001257060"/>
    </source>
</evidence>
<dbReference type="EMBL" id="JAMQOP010000003">
    <property type="protein sequence ID" value="MDS0300373.1"/>
    <property type="molecule type" value="Genomic_DNA"/>
</dbReference>
<organism evidence="14 15">
    <name type="scientific">Halogeometricum salsisoli</name>
    <dbReference type="NCBI Taxonomy" id="2950536"/>
    <lineage>
        <taxon>Archaea</taxon>
        <taxon>Methanobacteriati</taxon>
        <taxon>Methanobacteriota</taxon>
        <taxon>Stenosarchaea group</taxon>
        <taxon>Halobacteria</taxon>
        <taxon>Halobacteriales</taxon>
        <taxon>Haloferacaceae</taxon>
        <taxon>Halogeometricum</taxon>
    </lineage>
</organism>
<evidence type="ECO:0000256" key="11">
    <source>
        <dbReference type="SAM" id="MobiDB-lite"/>
    </source>
</evidence>
<evidence type="ECO:0000313" key="14">
    <source>
        <dbReference type="EMBL" id="MDS0300373.1"/>
    </source>
</evidence>
<dbReference type="Proteomes" id="UP001257060">
    <property type="component" value="Unassembled WGS sequence"/>
</dbReference>
<feature type="region of interest" description="Disordered" evidence="11">
    <location>
        <begin position="283"/>
        <end position="308"/>
    </location>
</feature>
<evidence type="ECO:0000256" key="4">
    <source>
        <dbReference type="ARBA" id="ARBA00022723"/>
    </source>
</evidence>
<dbReference type="PANTHER" id="PTHR43221:SF2">
    <property type="entry name" value="PROTEASE HTPX HOMOLOG"/>
    <property type="match status" value="1"/>
</dbReference>
<dbReference type="Pfam" id="PF01435">
    <property type="entry name" value="Peptidase_M48"/>
    <property type="match status" value="1"/>
</dbReference>
<feature type="domain" description="Peptidase M48" evidence="13">
    <location>
        <begin position="101"/>
        <end position="286"/>
    </location>
</feature>
<protein>
    <submittedName>
        <fullName evidence="14">M48 family metallopeptidase</fullName>
    </submittedName>
</protein>
<evidence type="ECO:0000256" key="6">
    <source>
        <dbReference type="ARBA" id="ARBA00022833"/>
    </source>
</evidence>
<dbReference type="InterPro" id="IPR001915">
    <property type="entry name" value="Peptidase_M48"/>
</dbReference>
<gene>
    <name evidence="14" type="ORF">NDI76_16625</name>
</gene>
<comment type="cofactor">
    <cofactor evidence="10">
        <name>Zn(2+)</name>
        <dbReference type="ChEBI" id="CHEBI:29105"/>
    </cofactor>
    <text evidence="10">Binds 1 zinc ion per subunit.</text>
</comment>
<keyword evidence="4" id="KW-0479">Metal-binding</keyword>
<comment type="similarity">
    <text evidence="10">Belongs to the peptidase M48 family.</text>
</comment>
<evidence type="ECO:0000256" key="9">
    <source>
        <dbReference type="ARBA" id="ARBA00023136"/>
    </source>
</evidence>
<evidence type="ECO:0000256" key="1">
    <source>
        <dbReference type="ARBA" id="ARBA00022475"/>
    </source>
</evidence>
<dbReference type="PANTHER" id="PTHR43221">
    <property type="entry name" value="PROTEASE HTPX"/>
    <property type="match status" value="1"/>
</dbReference>
<evidence type="ECO:0000256" key="8">
    <source>
        <dbReference type="ARBA" id="ARBA00023049"/>
    </source>
</evidence>
<evidence type="ECO:0000256" key="12">
    <source>
        <dbReference type="SAM" id="Phobius"/>
    </source>
</evidence>
<keyword evidence="1" id="KW-1003">Cell membrane</keyword>
<dbReference type="RefSeq" id="WP_310925272.1">
    <property type="nucleotide sequence ID" value="NZ_JAMQOP010000003.1"/>
</dbReference>
<name>A0ABU2GJC0_9EURY</name>
<keyword evidence="8 10" id="KW-0482">Metalloprotease</keyword>
<keyword evidence="2 10" id="KW-0645">Protease</keyword>
<comment type="caution">
    <text evidence="14">The sequence shown here is derived from an EMBL/GenBank/DDBJ whole genome shotgun (WGS) entry which is preliminary data.</text>
</comment>
<feature type="compositionally biased region" description="Basic and acidic residues" evidence="11">
    <location>
        <begin position="283"/>
        <end position="295"/>
    </location>
</feature>
<reference evidence="14 15" key="1">
    <citation type="submission" date="2022-06" db="EMBL/GenBank/DDBJ databases">
        <title>Halogeometricum sp. a new haloarchaeum isolate from saline soil.</title>
        <authorList>
            <person name="Strakova D."/>
            <person name="Galisteo C."/>
            <person name="Sanchez-Porro C."/>
            <person name="Ventosa A."/>
        </authorList>
    </citation>
    <scope>NUCLEOTIDE SEQUENCE [LARGE SCALE GENOMIC DNA]</scope>
    <source>
        <strain evidence="14 15">S1BR25-6</strain>
    </source>
</reference>
<keyword evidence="6 10" id="KW-0862">Zinc</keyword>
<keyword evidence="7 12" id="KW-1133">Transmembrane helix</keyword>
<evidence type="ECO:0000256" key="7">
    <source>
        <dbReference type="ARBA" id="ARBA00022989"/>
    </source>
</evidence>
<keyword evidence="3 12" id="KW-0812">Transmembrane</keyword>
<evidence type="ECO:0000256" key="3">
    <source>
        <dbReference type="ARBA" id="ARBA00022692"/>
    </source>
</evidence>
<keyword evidence="9 12" id="KW-0472">Membrane</keyword>
<evidence type="ECO:0000259" key="13">
    <source>
        <dbReference type="Pfam" id="PF01435"/>
    </source>
</evidence>
<keyword evidence="15" id="KW-1185">Reference proteome</keyword>
<accession>A0ABU2GJC0</accession>
<feature type="transmembrane region" description="Helical" evidence="12">
    <location>
        <begin position="35"/>
        <end position="52"/>
    </location>
</feature>